<feature type="region of interest" description="Disordered" evidence="1">
    <location>
        <begin position="133"/>
        <end position="241"/>
    </location>
</feature>
<comment type="caution">
    <text evidence="2">The sequence shown here is derived from an EMBL/GenBank/DDBJ whole genome shotgun (WGS) entry which is preliminary data.</text>
</comment>
<name>A0A5B0RE99_PUCGR</name>
<dbReference type="Proteomes" id="UP000325313">
    <property type="component" value="Unassembled WGS sequence"/>
</dbReference>
<feature type="region of interest" description="Disordered" evidence="1">
    <location>
        <begin position="1"/>
        <end position="20"/>
    </location>
</feature>
<feature type="region of interest" description="Disordered" evidence="1">
    <location>
        <begin position="439"/>
        <end position="459"/>
    </location>
</feature>
<organism evidence="2 3">
    <name type="scientific">Puccinia graminis f. sp. tritici</name>
    <dbReference type="NCBI Taxonomy" id="56615"/>
    <lineage>
        <taxon>Eukaryota</taxon>
        <taxon>Fungi</taxon>
        <taxon>Dikarya</taxon>
        <taxon>Basidiomycota</taxon>
        <taxon>Pucciniomycotina</taxon>
        <taxon>Pucciniomycetes</taxon>
        <taxon>Pucciniales</taxon>
        <taxon>Pucciniaceae</taxon>
        <taxon>Puccinia</taxon>
    </lineage>
</organism>
<sequence>MTSQVHSVTDNRGLQSDQTRYAPQALWGASDTVVWSSSPPRGDKTYKKCVSVAPLKELVLKPTSTPVAHIGKASQTGADARRRSEKIIKRASKSALLLFSPLLFTQATRVPRRTAHLPTIYEDVPLHEDQIIIDPRTPSKPSGSIVSQDGSADDVPCRSLVSETGSPRSQEHAESGVKTKTALEEFLERKYHSQSSGRKELVGACSESSPESHENKAGSVISHQERLNRSSSHPSSPGNLQRISRAGLSLTRSYSSSALDHVRFQETRDDELGSSIRVQLDMILEEIIKKKSKGHLSLRLFHFLKHVPREESAMAMTSTIEKIFKLRANYLLVYNDEVKQTLDGLFENLRFSTYTLEMIDHISQSYLSPHGLLALFGPPLPSWEASERHSNFGPRLAHYFVHGFSSFLQLHCTEEQRDDFKSQVKMIDQAVQEIQKAVSQATAQTRHPSSHYGGHGFSA</sequence>
<dbReference type="EMBL" id="VDEP01000206">
    <property type="protein sequence ID" value="KAA1123729.1"/>
    <property type="molecule type" value="Genomic_DNA"/>
</dbReference>
<protein>
    <submittedName>
        <fullName evidence="2">Uncharacterized protein</fullName>
    </submittedName>
</protein>
<proteinExistence type="predicted"/>
<evidence type="ECO:0000313" key="2">
    <source>
        <dbReference type="EMBL" id="KAA1123729.1"/>
    </source>
</evidence>
<feature type="compositionally biased region" description="Basic and acidic residues" evidence="1">
    <location>
        <begin position="169"/>
        <end position="201"/>
    </location>
</feature>
<evidence type="ECO:0000313" key="3">
    <source>
        <dbReference type="Proteomes" id="UP000325313"/>
    </source>
</evidence>
<evidence type="ECO:0000256" key="1">
    <source>
        <dbReference type="SAM" id="MobiDB-lite"/>
    </source>
</evidence>
<feature type="compositionally biased region" description="Polar residues" evidence="1">
    <location>
        <begin position="139"/>
        <end position="150"/>
    </location>
</feature>
<reference evidence="2 3" key="1">
    <citation type="submission" date="2019-05" db="EMBL/GenBank/DDBJ databases">
        <title>Emergence of the Ug99 lineage of the wheat stem rust pathogen through somatic hybridization.</title>
        <authorList>
            <person name="Li F."/>
            <person name="Upadhyaya N.M."/>
            <person name="Sperschneider J."/>
            <person name="Matny O."/>
            <person name="Nguyen-Phuc H."/>
            <person name="Mago R."/>
            <person name="Raley C."/>
            <person name="Miller M.E."/>
            <person name="Silverstein K.A.T."/>
            <person name="Henningsen E."/>
            <person name="Hirsch C.D."/>
            <person name="Visser B."/>
            <person name="Pretorius Z.A."/>
            <person name="Steffenson B.J."/>
            <person name="Schwessinger B."/>
            <person name="Dodds P.N."/>
            <person name="Figueroa M."/>
        </authorList>
    </citation>
    <scope>NUCLEOTIDE SEQUENCE [LARGE SCALE GENOMIC DNA]</scope>
    <source>
        <strain evidence="2 3">Ug99</strain>
    </source>
</reference>
<accession>A0A5B0RE99</accession>
<dbReference type="AlphaFoldDB" id="A0A5B0RE99"/>
<gene>
    <name evidence="2" type="ORF">PGTUg99_009788</name>
</gene>
<feature type="compositionally biased region" description="Polar residues" evidence="1">
    <location>
        <begin position="229"/>
        <end position="241"/>
    </location>
</feature>